<dbReference type="PROSITE" id="PS51257">
    <property type="entry name" value="PROKAR_LIPOPROTEIN"/>
    <property type="match status" value="1"/>
</dbReference>
<name>A0AAP9R2Q9_KLEAE</name>
<dbReference type="SUPFAM" id="SSF49478">
    <property type="entry name" value="Cna protein B-type domain"/>
    <property type="match status" value="1"/>
</dbReference>
<evidence type="ECO:0000313" key="1">
    <source>
        <dbReference type="EMBL" id="QMR43015.1"/>
    </source>
</evidence>
<dbReference type="Proteomes" id="UP000514462">
    <property type="component" value="Plasmid pRHBSTW-00938_2"/>
</dbReference>
<accession>A0AAP9R2Q9</accession>
<keyword evidence="1" id="KW-0614">Plasmid</keyword>
<dbReference type="RefSeq" id="WP_159761746.1">
    <property type="nucleotide sequence ID" value="NZ_CP055905.1"/>
</dbReference>
<evidence type="ECO:0000313" key="2">
    <source>
        <dbReference type="Proteomes" id="UP000514462"/>
    </source>
</evidence>
<dbReference type="GO" id="GO:0004180">
    <property type="term" value="F:carboxypeptidase activity"/>
    <property type="evidence" value="ECO:0007669"/>
    <property type="project" value="UniProtKB-KW"/>
</dbReference>
<keyword evidence="1" id="KW-0121">Carboxypeptidase</keyword>
<dbReference type="Gene3D" id="2.60.40.10">
    <property type="entry name" value="Immunoglobulins"/>
    <property type="match status" value="1"/>
</dbReference>
<geneLocation type="plasmid" evidence="2">
    <name>prhbstw-00938_2</name>
</geneLocation>
<keyword evidence="1" id="KW-0645">Protease</keyword>
<organism evidence="1 2">
    <name type="scientific">Klebsiella aerogenes</name>
    <name type="common">Enterobacter aerogenes</name>
    <dbReference type="NCBI Taxonomy" id="548"/>
    <lineage>
        <taxon>Bacteria</taxon>
        <taxon>Pseudomonadati</taxon>
        <taxon>Pseudomonadota</taxon>
        <taxon>Gammaproteobacteria</taxon>
        <taxon>Enterobacterales</taxon>
        <taxon>Enterobacteriaceae</taxon>
        <taxon>Klebsiella/Raoultella group</taxon>
        <taxon>Klebsiella</taxon>
    </lineage>
</organism>
<dbReference type="InterPro" id="IPR013783">
    <property type="entry name" value="Ig-like_fold"/>
</dbReference>
<reference evidence="2" key="1">
    <citation type="submission" date="2020-06" db="EMBL/GenBank/DDBJ databases">
        <title>REHAB project genomes.</title>
        <authorList>
            <person name="Shaw L.P."/>
        </authorList>
    </citation>
    <scope>NUCLEOTIDE SEQUENCE [LARGE SCALE GENOMIC DNA]</scope>
    <source>
        <strain evidence="2">RHBSTW-00938</strain>
        <plasmid evidence="2">prhbstw-00938_2</plasmid>
    </source>
</reference>
<protein>
    <submittedName>
        <fullName evidence="1">Carboxypeptidase regulatory-like domain-containing protein</fullName>
    </submittedName>
</protein>
<dbReference type="EMBL" id="CP055905">
    <property type="protein sequence ID" value="QMR43015.1"/>
    <property type="molecule type" value="Genomic_DNA"/>
</dbReference>
<dbReference type="AlphaFoldDB" id="A0AAP9R2Q9"/>
<gene>
    <name evidence="1" type="ORF">HV331_26380</name>
</gene>
<sequence length="155" mass="17298">MSVAIFRITNPVIFALTFLLSGCVYHDYPAPRIEGILMNRDEPLIGVTVSLAEFDQQIASVQTDSNGHFTIEPQGNWHIFIPVGPQDRLSSWTLTTINRQGTKLNIYTSHRLGGIFSGYSGNDRLKLFCELSPVDRKNRSLESGQLCESIPVNQS</sequence>
<keyword evidence="1" id="KW-0378">Hydrolase</keyword>
<proteinExistence type="predicted"/>